<evidence type="ECO:0000313" key="5">
    <source>
        <dbReference type="EMBL" id="CAB4639464.1"/>
    </source>
</evidence>
<dbReference type="NCBIfam" id="TIGR00071">
    <property type="entry name" value="hisT_truA"/>
    <property type="match status" value="1"/>
</dbReference>
<dbReference type="Pfam" id="PF01416">
    <property type="entry name" value="PseudoU_synth_1"/>
    <property type="match status" value="2"/>
</dbReference>
<dbReference type="InterPro" id="IPR020097">
    <property type="entry name" value="PsdUridine_synth_TruA_a/b_dom"/>
</dbReference>
<dbReference type="FunFam" id="3.30.70.580:FF:000001">
    <property type="entry name" value="tRNA pseudouridine synthase A"/>
    <property type="match status" value="1"/>
</dbReference>
<evidence type="ECO:0000259" key="4">
    <source>
        <dbReference type="Pfam" id="PF01416"/>
    </source>
</evidence>
<dbReference type="HAMAP" id="MF_00171">
    <property type="entry name" value="TruA"/>
    <property type="match status" value="1"/>
</dbReference>
<dbReference type="PANTHER" id="PTHR11142:SF0">
    <property type="entry name" value="TRNA PSEUDOURIDINE SYNTHASE-LIKE 1"/>
    <property type="match status" value="1"/>
</dbReference>
<keyword evidence="2" id="KW-0819">tRNA processing</keyword>
<organism evidence="5">
    <name type="scientific">freshwater metagenome</name>
    <dbReference type="NCBI Taxonomy" id="449393"/>
    <lineage>
        <taxon>unclassified sequences</taxon>
        <taxon>metagenomes</taxon>
        <taxon>ecological metagenomes</taxon>
    </lineage>
</organism>
<dbReference type="CDD" id="cd02570">
    <property type="entry name" value="PseudoU_synth_EcTruA"/>
    <property type="match status" value="1"/>
</dbReference>
<dbReference type="AlphaFoldDB" id="A0A6J6JT88"/>
<dbReference type="GO" id="GO:0009982">
    <property type="term" value="F:pseudouridine synthase activity"/>
    <property type="evidence" value="ECO:0007669"/>
    <property type="project" value="InterPro"/>
</dbReference>
<accession>A0A6J6JT88</accession>
<name>A0A6J6JT88_9ZZZZ</name>
<dbReference type="InterPro" id="IPR020095">
    <property type="entry name" value="PsdUridine_synth_TruA_C"/>
</dbReference>
<dbReference type="GO" id="GO:0003723">
    <property type="term" value="F:RNA binding"/>
    <property type="evidence" value="ECO:0007669"/>
    <property type="project" value="InterPro"/>
</dbReference>
<dbReference type="Gene3D" id="3.30.70.660">
    <property type="entry name" value="Pseudouridine synthase I, catalytic domain, C-terminal subdomain"/>
    <property type="match status" value="1"/>
</dbReference>
<evidence type="ECO:0000256" key="2">
    <source>
        <dbReference type="ARBA" id="ARBA00022694"/>
    </source>
</evidence>
<keyword evidence="3" id="KW-0413">Isomerase</keyword>
<evidence type="ECO:0000256" key="3">
    <source>
        <dbReference type="ARBA" id="ARBA00023235"/>
    </source>
</evidence>
<feature type="domain" description="Pseudouridine synthase I TruA alpha/beta" evidence="4">
    <location>
        <begin position="160"/>
        <end position="262"/>
    </location>
</feature>
<dbReference type="Gene3D" id="3.30.70.580">
    <property type="entry name" value="Pseudouridine synthase I, catalytic domain, N-terminal subdomain"/>
    <property type="match status" value="1"/>
</dbReference>
<protein>
    <submittedName>
        <fullName evidence="5">Unannotated protein</fullName>
    </submittedName>
</protein>
<gene>
    <name evidence="5" type="ORF">UFOPK2162_00301</name>
</gene>
<dbReference type="InterPro" id="IPR020103">
    <property type="entry name" value="PsdUridine_synth_cat_dom_sf"/>
</dbReference>
<dbReference type="InterPro" id="IPR001406">
    <property type="entry name" value="PsdUridine_synth_TruA"/>
</dbReference>
<dbReference type="SUPFAM" id="SSF55120">
    <property type="entry name" value="Pseudouridine synthase"/>
    <property type="match status" value="1"/>
</dbReference>
<reference evidence="5" key="1">
    <citation type="submission" date="2020-05" db="EMBL/GenBank/DDBJ databases">
        <authorList>
            <person name="Chiriac C."/>
            <person name="Salcher M."/>
            <person name="Ghai R."/>
            <person name="Kavagutti S V."/>
        </authorList>
    </citation>
    <scope>NUCLEOTIDE SEQUENCE</scope>
</reference>
<dbReference type="InterPro" id="IPR020094">
    <property type="entry name" value="TruA/RsuA/RluB/E/F_N"/>
</dbReference>
<dbReference type="PANTHER" id="PTHR11142">
    <property type="entry name" value="PSEUDOURIDYLATE SYNTHASE"/>
    <property type="match status" value="1"/>
</dbReference>
<evidence type="ECO:0000256" key="1">
    <source>
        <dbReference type="ARBA" id="ARBA00009375"/>
    </source>
</evidence>
<dbReference type="PIRSF" id="PIRSF001430">
    <property type="entry name" value="tRNA_psdUrid_synth"/>
    <property type="match status" value="1"/>
</dbReference>
<feature type="domain" description="Pseudouridine synthase I TruA alpha/beta" evidence="4">
    <location>
        <begin position="20"/>
        <end position="76"/>
    </location>
</feature>
<dbReference type="GO" id="GO:0031119">
    <property type="term" value="P:tRNA pseudouridine synthesis"/>
    <property type="evidence" value="ECO:0007669"/>
    <property type="project" value="TreeGrafter"/>
</dbReference>
<comment type="similarity">
    <text evidence="1">Belongs to the tRNA pseudouridine synthase TruA family.</text>
</comment>
<proteinExistence type="inferred from homology"/>
<sequence length="283" mass="31784">MAQPTLFPESGFRRLRIDIAYDGTAFFGWAAQPDRRTIQDLVEEAIARISRGDVESVVAGRTDAGVHATGQVIHVDLPDAVFADGLTYIDLRYKLNRILDEDVRIMEISDAPEGFHARFSALRRIYTYKILDNNDVIPPLSRYDVAPWYRPLDADLMNKASQLVLGHHDFAAFCKFKEGGTTIRTLEKYQWHRDETGLLVAEVVADAFCYSMVRNLVGAVVCVADGRKDPSWMAELLANKERVSDSLVFPARGLSLTRVEYPTNDQLIERAKVTIGKRGDGPH</sequence>
<dbReference type="EMBL" id="CAEZVZ010000025">
    <property type="protein sequence ID" value="CAB4639464.1"/>
    <property type="molecule type" value="Genomic_DNA"/>
</dbReference>